<comment type="caution">
    <text evidence="3">The sequence shown here is derived from an EMBL/GenBank/DDBJ whole genome shotgun (WGS) entry which is preliminary data.</text>
</comment>
<feature type="non-terminal residue" evidence="3">
    <location>
        <position position="1"/>
    </location>
</feature>
<organism evidence="3 4">
    <name type="scientific">Mucuna pruriens</name>
    <name type="common">Velvet bean</name>
    <name type="synonym">Dolichos pruriens</name>
    <dbReference type="NCBI Taxonomy" id="157652"/>
    <lineage>
        <taxon>Eukaryota</taxon>
        <taxon>Viridiplantae</taxon>
        <taxon>Streptophyta</taxon>
        <taxon>Embryophyta</taxon>
        <taxon>Tracheophyta</taxon>
        <taxon>Spermatophyta</taxon>
        <taxon>Magnoliopsida</taxon>
        <taxon>eudicotyledons</taxon>
        <taxon>Gunneridae</taxon>
        <taxon>Pentapetalae</taxon>
        <taxon>rosids</taxon>
        <taxon>fabids</taxon>
        <taxon>Fabales</taxon>
        <taxon>Fabaceae</taxon>
        <taxon>Papilionoideae</taxon>
        <taxon>50 kb inversion clade</taxon>
        <taxon>NPAAA clade</taxon>
        <taxon>indigoferoid/millettioid clade</taxon>
        <taxon>Phaseoleae</taxon>
        <taxon>Mucuna</taxon>
    </lineage>
</organism>
<dbReference type="OrthoDB" id="413361at2759"/>
<name>A0A371H119_MUCPR</name>
<proteinExistence type="predicted"/>
<dbReference type="PANTHER" id="PTHR35317:SF23">
    <property type="entry name" value="OS04G0629600 PROTEIN"/>
    <property type="match status" value="1"/>
</dbReference>
<keyword evidence="1" id="KW-0863">Zinc-finger</keyword>
<protein>
    <recommendedName>
        <fullName evidence="2">CCHC-type domain-containing protein</fullName>
    </recommendedName>
</protein>
<dbReference type="GO" id="GO:0008270">
    <property type="term" value="F:zinc ion binding"/>
    <property type="evidence" value="ECO:0007669"/>
    <property type="project" value="UniProtKB-KW"/>
</dbReference>
<keyword evidence="1" id="KW-0862">Zinc</keyword>
<dbReference type="Gene3D" id="4.10.60.10">
    <property type="entry name" value="Zinc finger, CCHC-type"/>
    <property type="match status" value="1"/>
</dbReference>
<dbReference type="EMBL" id="QJKJ01003871">
    <property type="protein sequence ID" value="RDX96502.1"/>
    <property type="molecule type" value="Genomic_DNA"/>
</dbReference>
<dbReference type="InterPro" id="IPR001878">
    <property type="entry name" value="Znf_CCHC"/>
</dbReference>
<dbReference type="InterPro" id="IPR054722">
    <property type="entry name" value="PolX-like_BBD"/>
</dbReference>
<dbReference type="PROSITE" id="PS50158">
    <property type="entry name" value="ZF_CCHC"/>
    <property type="match status" value="1"/>
</dbReference>
<evidence type="ECO:0000313" key="3">
    <source>
        <dbReference type="EMBL" id="RDX96502.1"/>
    </source>
</evidence>
<reference evidence="3" key="1">
    <citation type="submission" date="2018-05" db="EMBL/GenBank/DDBJ databases">
        <title>Draft genome of Mucuna pruriens seed.</title>
        <authorList>
            <person name="Nnadi N.E."/>
            <person name="Vos R."/>
            <person name="Hasami M.H."/>
            <person name="Devisetty U.K."/>
            <person name="Aguiy J.C."/>
        </authorList>
    </citation>
    <scope>NUCLEOTIDE SEQUENCE [LARGE SCALE GENOMIC DNA]</scope>
    <source>
        <strain evidence="3">JCA_2017</strain>
    </source>
</reference>
<accession>A0A371H119</accession>
<dbReference type="Pfam" id="PF22936">
    <property type="entry name" value="Pol_BBD"/>
    <property type="match status" value="1"/>
</dbReference>
<dbReference type="Pfam" id="PF14223">
    <property type="entry name" value="Retrotran_gag_2"/>
    <property type="match status" value="1"/>
</dbReference>
<keyword evidence="4" id="KW-1185">Reference proteome</keyword>
<gene>
    <name evidence="3" type="ORF">CR513_20828</name>
</gene>
<sequence length="205" mass="23647">MAWRLRTLRNYIPKKYVMIALATSAKEARDILNKSYRGADKIKKVKLQSLRRQYELLAMNNQKLVGDYFTRIQVLVNSMKACGEKCYACQKWGHFADECYSNKGKQKNEDEAQMAQDDSDDSDLDLVLLMVTTSDCAKSDFWYLDTQCSNHMTGNKGWFVNLDENVKRMVKFADNSTIIAEGIGKVLIQRRNEQQSLIKDVLYVS</sequence>
<dbReference type="PANTHER" id="PTHR35317">
    <property type="entry name" value="OS04G0629600 PROTEIN"/>
    <property type="match status" value="1"/>
</dbReference>
<feature type="domain" description="CCHC-type" evidence="2">
    <location>
        <begin position="85"/>
        <end position="99"/>
    </location>
</feature>
<keyword evidence="1" id="KW-0479">Metal-binding</keyword>
<evidence type="ECO:0000259" key="2">
    <source>
        <dbReference type="PROSITE" id="PS50158"/>
    </source>
</evidence>
<dbReference type="GO" id="GO:0003676">
    <property type="term" value="F:nucleic acid binding"/>
    <property type="evidence" value="ECO:0007669"/>
    <property type="project" value="InterPro"/>
</dbReference>
<evidence type="ECO:0000256" key="1">
    <source>
        <dbReference type="PROSITE-ProRule" id="PRU00047"/>
    </source>
</evidence>
<dbReference type="Proteomes" id="UP000257109">
    <property type="component" value="Unassembled WGS sequence"/>
</dbReference>
<dbReference type="AlphaFoldDB" id="A0A371H119"/>
<evidence type="ECO:0000313" key="4">
    <source>
        <dbReference type="Proteomes" id="UP000257109"/>
    </source>
</evidence>
<dbReference type="SUPFAM" id="SSF57756">
    <property type="entry name" value="Retrovirus zinc finger-like domains"/>
    <property type="match status" value="1"/>
</dbReference>
<dbReference type="InterPro" id="IPR036875">
    <property type="entry name" value="Znf_CCHC_sf"/>
</dbReference>